<accession>A0A914D169</accession>
<proteinExistence type="predicted"/>
<dbReference type="Proteomes" id="UP000887540">
    <property type="component" value="Unplaced"/>
</dbReference>
<name>A0A914D169_9BILA</name>
<dbReference type="AlphaFoldDB" id="A0A914D169"/>
<keyword evidence="1" id="KW-1185">Reference proteome</keyword>
<reference evidence="2" key="1">
    <citation type="submission" date="2022-11" db="UniProtKB">
        <authorList>
            <consortium name="WormBaseParasite"/>
        </authorList>
    </citation>
    <scope>IDENTIFICATION</scope>
</reference>
<dbReference type="WBParaSite" id="ACRNAN_scaffold1677.g13696.t1">
    <property type="protein sequence ID" value="ACRNAN_scaffold1677.g13696.t1"/>
    <property type="gene ID" value="ACRNAN_scaffold1677.g13696"/>
</dbReference>
<organism evidence="1 2">
    <name type="scientific">Acrobeloides nanus</name>
    <dbReference type="NCBI Taxonomy" id="290746"/>
    <lineage>
        <taxon>Eukaryota</taxon>
        <taxon>Metazoa</taxon>
        <taxon>Ecdysozoa</taxon>
        <taxon>Nematoda</taxon>
        <taxon>Chromadorea</taxon>
        <taxon>Rhabditida</taxon>
        <taxon>Tylenchina</taxon>
        <taxon>Cephalobomorpha</taxon>
        <taxon>Cephaloboidea</taxon>
        <taxon>Cephalobidae</taxon>
        <taxon>Acrobeloides</taxon>
    </lineage>
</organism>
<sequence length="180" mass="20833">MHQDLASSNNEECLIYFSPERFIGVKREDSKEEISKSEELANVWSLERQDYDGLMQHKFYLANKDPMVNHKEKFTKELQKILGKVQNFIASKTATDAIQASETTTDIIQTPERTIKELINDKIGMLTFPSEQGGKTVNFDVGDFEETKKLLSKRSIKTKNHWLNWFVKCNNPGKFLILKN</sequence>
<evidence type="ECO:0000313" key="2">
    <source>
        <dbReference type="WBParaSite" id="ACRNAN_scaffold1677.g13696.t1"/>
    </source>
</evidence>
<evidence type="ECO:0000313" key="1">
    <source>
        <dbReference type="Proteomes" id="UP000887540"/>
    </source>
</evidence>
<protein>
    <submittedName>
        <fullName evidence="2">Uncharacterized protein</fullName>
    </submittedName>
</protein>